<gene>
    <name evidence="2" type="ORF">OLC1_LOCUS11147</name>
</gene>
<name>A0AAV1D115_OLDCO</name>
<sequence length="559" mass="61070">MESRSGSESDQAKKAGGGYGQIPAMTASSFQPPADLQPWLSQYDQLLEQNHIVQEKTKKNLATAKQTTNIEILNTIAATSSVSTMQPGHLVNPGASSSSGHSSSLPAFDQLKINLQQVTTPAKPNPGRINRSQRVQQQIALRQQIALQRDKLSRAMNRSNQSSMMAAGQNANHQPVSSFPMVANNSSPVDKSGIQIQYGSGKQSSSAPASASATGGYRGNPQSLLHSQTKFVQNQMPMPRQEQVAQRRQTMSSNPLFPPITQHISPNSSSVAKGAQIGWDETQQIQHVRNPSTSQQSLLVKTSDGVSGNPSTSCTKIVKQTPEDLAEEATQLSWFVARNDYLEKKVYRFETELSQLVSRNAYLEKRVSRLDTQLSQLVSCNAYLEKVGKMKKAEPSSVLGKKLAKIQSIKQQSSSKVEAESNYKTPPVSNLQSESEANKEEAENNVKETDPGVDLGKKMDTTQPIKQQSSPASNLPKSEAEQGFASDDDIGVTSESNLQSSEAEANKEVNEKEEEFSDPKEWDLQDLDGSGEKSGGDSIGEDDKSEEWVLLSFERRLDR</sequence>
<feature type="compositionally biased region" description="Basic and acidic residues" evidence="1">
    <location>
        <begin position="1"/>
        <end position="13"/>
    </location>
</feature>
<evidence type="ECO:0000313" key="3">
    <source>
        <dbReference type="Proteomes" id="UP001161247"/>
    </source>
</evidence>
<feature type="compositionally biased region" description="Polar residues" evidence="1">
    <location>
        <begin position="461"/>
        <end position="476"/>
    </location>
</feature>
<feature type="compositionally biased region" description="Basic and acidic residues" evidence="1">
    <location>
        <begin position="436"/>
        <end position="460"/>
    </location>
</feature>
<feature type="compositionally biased region" description="Polar residues" evidence="1">
    <location>
        <begin position="422"/>
        <end position="432"/>
    </location>
</feature>
<feature type="region of interest" description="Disordered" evidence="1">
    <location>
        <begin position="410"/>
        <end position="547"/>
    </location>
</feature>
<reference evidence="2" key="1">
    <citation type="submission" date="2023-03" db="EMBL/GenBank/DDBJ databases">
        <authorList>
            <person name="Julca I."/>
        </authorList>
    </citation>
    <scope>NUCLEOTIDE SEQUENCE</scope>
</reference>
<protein>
    <submittedName>
        <fullName evidence="2">OLC1v1038956C2</fullName>
    </submittedName>
</protein>
<evidence type="ECO:0000313" key="2">
    <source>
        <dbReference type="EMBL" id="CAI9101590.1"/>
    </source>
</evidence>
<dbReference type="EMBL" id="OX459121">
    <property type="protein sequence ID" value="CAI9101590.1"/>
    <property type="molecule type" value="Genomic_DNA"/>
</dbReference>
<keyword evidence="3" id="KW-1185">Reference proteome</keyword>
<organism evidence="2 3">
    <name type="scientific">Oldenlandia corymbosa var. corymbosa</name>
    <dbReference type="NCBI Taxonomy" id="529605"/>
    <lineage>
        <taxon>Eukaryota</taxon>
        <taxon>Viridiplantae</taxon>
        <taxon>Streptophyta</taxon>
        <taxon>Embryophyta</taxon>
        <taxon>Tracheophyta</taxon>
        <taxon>Spermatophyta</taxon>
        <taxon>Magnoliopsida</taxon>
        <taxon>eudicotyledons</taxon>
        <taxon>Gunneridae</taxon>
        <taxon>Pentapetalae</taxon>
        <taxon>asterids</taxon>
        <taxon>lamiids</taxon>
        <taxon>Gentianales</taxon>
        <taxon>Rubiaceae</taxon>
        <taxon>Rubioideae</taxon>
        <taxon>Spermacoceae</taxon>
        <taxon>Hedyotis-Oldenlandia complex</taxon>
        <taxon>Oldenlandia</taxon>
    </lineage>
</organism>
<accession>A0AAV1D115</accession>
<proteinExistence type="predicted"/>
<feature type="compositionally biased region" description="Polar residues" evidence="1">
    <location>
        <begin position="186"/>
        <end position="198"/>
    </location>
</feature>
<dbReference type="AlphaFoldDB" id="A0AAV1D115"/>
<feature type="region of interest" description="Disordered" evidence="1">
    <location>
        <begin position="186"/>
        <end position="223"/>
    </location>
</feature>
<feature type="region of interest" description="Disordered" evidence="1">
    <location>
        <begin position="1"/>
        <end position="35"/>
    </location>
</feature>
<evidence type="ECO:0000256" key="1">
    <source>
        <dbReference type="SAM" id="MobiDB-lite"/>
    </source>
</evidence>
<feature type="compositionally biased region" description="Low complexity" evidence="1">
    <location>
        <begin position="199"/>
        <end position="215"/>
    </location>
</feature>
<dbReference type="Proteomes" id="UP001161247">
    <property type="component" value="Chromosome 4"/>
</dbReference>